<evidence type="ECO:0000256" key="6">
    <source>
        <dbReference type="ARBA" id="ARBA00023212"/>
    </source>
</evidence>
<name>A0A7D9IZL5_PARCT</name>
<evidence type="ECO:0000256" key="5">
    <source>
        <dbReference type="ARBA" id="ARBA00023054"/>
    </source>
</evidence>
<dbReference type="Pfam" id="PF10174">
    <property type="entry name" value="Cast"/>
    <property type="match status" value="1"/>
</dbReference>
<comment type="subcellular location">
    <subcellularLocation>
        <location evidence="1">Cytoplasm</location>
        <location evidence="1">Cytoskeleton</location>
    </subcellularLocation>
    <subcellularLocation>
        <location evidence="8">Presynapse</location>
    </subcellularLocation>
</comment>
<keyword evidence="5" id="KW-0175">Coiled coil</keyword>
<keyword evidence="10" id="KW-1185">Reference proteome</keyword>
<sequence length="112" mass="13018">MEDFDNFPSAARKIDQDRINIDALDDAASLSSVDVVKLTQENAELKKEMQAMESRLKSNMKSIKTFWSPELKKEKAAKIEQEDKFLALHEQYTTLSKEAQVFQYLKVFFMFS</sequence>
<dbReference type="GO" id="GO:0098882">
    <property type="term" value="F:structural constituent of presynaptic active zone"/>
    <property type="evidence" value="ECO:0007669"/>
    <property type="project" value="TreeGrafter"/>
</dbReference>
<evidence type="ECO:0000313" key="10">
    <source>
        <dbReference type="Proteomes" id="UP001152795"/>
    </source>
</evidence>
<keyword evidence="2" id="KW-0963">Cytoplasm</keyword>
<dbReference type="GO" id="GO:0048788">
    <property type="term" value="C:cytoskeleton of presynaptic active zone"/>
    <property type="evidence" value="ECO:0007669"/>
    <property type="project" value="TreeGrafter"/>
</dbReference>
<proteinExistence type="predicted"/>
<keyword evidence="4" id="KW-0770">Synapse</keyword>
<evidence type="ECO:0000256" key="2">
    <source>
        <dbReference type="ARBA" id="ARBA00022490"/>
    </source>
</evidence>
<evidence type="ECO:0000256" key="4">
    <source>
        <dbReference type="ARBA" id="ARBA00023018"/>
    </source>
</evidence>
<evidence type="ECO:0000256" key="1">
    <source>
        <dbReference type="ARBA" id="ARBA00004245"/>
    </source>
</evidence>
<keyword evidence="3" id="KW-0597">Phosphoprotein</keyword>
<dbReference type="GO" id="GO:0030424">
    <property type="term" value="C:axon"/>
    <property type="evidence" value="ECO:0007669"/>
    <property type="project" value="UniProtKB-SubCell"/>
</dbReference>
<evidence type="ECO:0000313" key="9">
    <source>
        <dbReference type="EMBL" id="CAB4020740.1"/>
    </source>
</evidence>
<comment type="caution">
    <text evidence="9">The sequence shown here is derived from an EMBL/GenBank/DDBJ whole genome shotgun (WGS) entry which is preliminary data.</text>
</comment>
<dbReference type="InterPro" id="IPR019323">
    <property type="entry name" value="ELKS/CAST"/>
</dbReference>
<dbReference type="OrthoDB" id="2019763at2759"/>
<dbReference type="AlphaFoldDB" id="A0A7D9IZL5"/>
<dbReference type="GO" id="GO:0048167">
    <property type="term" value="P:regulation of synaptic plasticity"/>
    <property type="evidence" value="ECO:0007669"/>
    <property type="project" value="TreeGrafter"/>
</dbReference>
<organism evidence="9 10">
    <name type="scientific">Paramuricea clavata</name>
    <name type="common">Red gorgonian</name>
    <name type="synonym">Violescent sea-whip</name>
    <dbReference type="NCBI Taxonomy" id="317549"/>
    <lineage>
        <taxon>Eukaryota</taxon>
        <taxon>Metazoa</taxon>
        <taxon>Cnidaria</taxon>
        <taxon>Anthozoa</taxon>
        <taxon>Octocorallia</taxon>
        <taxon>Malacalcyonacea</taxon>
        <taxon>Plexauridae</taxon>
        <taxon>Paramuricea</taxon>
    </lineage>
</organism>
<accession>A0A7D9IZL5</accession>
<dbReference type="Proteomes" id="UP001152795">
    <property type="component" value="Unassembled WGS sequence"/>
</dbReference>
<dbReference type="GO" id="GO:0007274">
    <property type="term" value="P:neuromuscular synaptic transmission"/>
    <property type="evidence" value="ECO:0007669"/>
    <property type="project" value="TreeGrafter"/>
</dbReference>
<evidence type="ECO:0000256" key="8">
    <source>
        <dbReference type="ARBA" id="ARBA00034106"/>
    </source>
</evidence>
<evidence type="ECO:0000256" key="3">
    <source>
        <dbReference type="ARBA" id="ARBA00022553"/>
    </source>
</evidence>
<dbReference type="EMBL" id="CACRXK020011100">
    <property type="protein sequence ID" value="CAB4020740.1"/>
    <property type="molecule type" value="Genomic_DNA"/>
</dbReference>
<protein>
    <submittedName>
        <fullName evidence="9">ELKS Rab6-interacting CAST family member 1-like</fullName>
    </submittedName>
</protein>
<dbReference type="PANTHER" id="PTHR18861">
    <property type="entry name" value="ELKS/RAB6-INTERACTING/CAST PROTEIN"/>
    <property type="match status" value="1"/>
</dbReference>
<reference evidence="9" key="1">
    <citation type="submission" date="2020-04" db="EMBL/GenBank/DDBJ databases">
        <authorList>
            <person name="Alioto T."/>
            <person name="Alioto T."/>
            <person name="Gomez Garrido J."/>
        </authorList>
    </citation>
    <scope>NUCLEOTIDE SEQUENCE</scope>
    <source>
        <strain evidence="9">A484AB</strain>
    </source>
</reference>
<keyword evidence="6" id="KW-0206">Cytoskeleton</keyword>
<evidence type="ECO:0000256" key="7">
    <source>
        <dbReference type="ARBA" id="ARBA00023273"/>
    </source>
</evidence>
<gene>
    <name evidence="9" type="ORF">PACLA_8A051663</name>
</gene>
<keyword evidence="7" id="KW-0966">Cell projection</keyword>
<dbReference type="PANTHER" id="PTHR18861:SF0">
    <property type="entry name" value="BRUCHPILOT, ISOFORM J"/>
    <property type="match status" value="1"/>
</dbReference>